<dbReference type="PANTHER" id="PTHR46825">
    <property type="entry name" value="D-ALANYL-D-ALANINE-CARBOXYPEPTIDASE/ENDOPEPTIDASE AMPH"/>
    <property type="match status" value="1"/>
</dbReference>
<dbReference type="Pfam" id="PF11954">
    <property type="entry name" value="DUF3471"/>
    <property type="match status" value="1"/>
</dbReference>
<sequence>MKKTLAYTLSLLFLAPVLLGAQSGAGALASDPRVATVLEVIELWMDAQVDYEDIPGVSMGIVYDQDLIWSKGFGYSHVETNIPAAPNTIYSICSISKLFTSIGLMQLRDEGLLRLDDPIADHLPWFTIQDSHPETGAIDLQGVLTHSAGLPRESDHPYWTGPEYPFPTSEQIIDRISDQEELYPADTYYQYSNLGLTLAGEVVAAISGQPYAEYVQEHILDPLGLDSTSPEIPENHRGERLATPYSTPGRDGKRTAIDFYQVRGIAPAAGYASTVEDLGRFASWQFGLLEEGGAKVLHATTLREMQRVHFVGEDFQAYRGIGFSVSRRDGTTYVGHGGSCPGYRTNLSMSNEDKIAVVFMTNGGEVSPGAYTSRIFDLVTPAINEALENPGGAKQPSQELEKYKGRYDRPLGGETHVLIKDGKLATVSFPTMNPQLTMYEHVGEHTFRRIRDDGELAEATTFEIDSDGEVTRMVRNTNYSIRVR</sequence>
<evidence type="ECO:0000313" key="3">
    <source>
        <dbReference type="EMBL" id="SVA75536.1"/>
    </source>
</evidence>
<accession>A0A381YEK4</accession>
<evidence type="ECO:0000259" key="2">
    <source>
        <dbReference type="Pfam" id="PF11954"/>
    </source>
</evidence>
<dbReference type="Pfam" id="PF00144">
    <property type="entry name" value="Beta-lactamase"/>
    <property type="match status" value="1"/>
</dbReference>
<reference evidence="3" key="1">
    <citation type="submission" date="2018-05" db="EMBL/GenBank/DDBJ databases">
        <authorList>
            <person name="Lanie J.A."/>
            <person name="Ng W.-L."/>
            <person name="Kazmierczak K.M."/>
            <person name="Andrzejewski T.M."/>
            <person name="Davidsen T.M."/>
            <person name="Wayne K.J."/>
            <person name="Tettelin H."/>
            <person name="Glass J.I."/>
            <person name="Rusch D."/>
            <person name="Podicherti R."/>
            <person name="Tsui H.-C.T."/>
            <person name="Winkler M.E."/>
        </authorList>
    </citation>
    <scope>NUCLEOTIDE SEQUENCE</scope>
</reference>
<dbReference type="AlphaFoldDB" id="A0A381YEK4"/>
<evidence type="ECO:0008006" key="4">
    <source>
        <dbReference type="Google" id="ProtNLM"/>
    </source>
</evidence>
<dbReference type="SUPFAM" id="SSF56601">
    <property type="entry name" value="beta-lactamase/transpeptidase-like"/>
    <property type="match status" value="1"/>
</dbReference>
<dbReference type="InterPro" id="IPR050491">
    <property type="entry name" value="AmpC-like"/>
</dbReference>
<protein>
    <recommendedName>
        <fullName evidence="4">Beta-lactamase-related domain-containing protein</fullName>
    </recommendedName>
</protein>
<name>A0A381YEK4_9ZZZZ</name>
<evidence type="ECO:0000259" key="1">
    <source>
        <dbReference type="Pfam" id="PF00144"/>
    </source>
</evidence>
<dbReference type="InterPro" id="IPR012338">
    <property type="entry name" value="Beta-lactam/transpept-like"/>
</dbReference>
<dbReference type="InterPro" id="IPR021860">
    <property type="entry name" value="Peptidase_S12_Pab87-rel_C"/>
</dbReference>
<organism evidence="3">
    <name type="scientific">marine metagenome</name>
    <dbReference type="NCBI Taxonomy" id="408172"/>
    <lineage>
        <taxon>unclassified sequences</taxon>
        <taxon>metagenomes</taxon>
        <taxon>ecological metagenomes</taxon>
    </lineage>
</organism>
<feature type="domain" description="Beta-lactamase-related" evidence="1">
    <location>
        <begin position="46"/>
        <end position="365"/>
    </location>
</feature>
<dbReference type="InterPro" id="IPR001466">
    <property type="entry name" value="Beta-lactam-related"/>
</dbReference>
<proteinExistence type="predicted"/>
<dbReference type="EMBL" id="UINC01018069">
    <property type="protein sequence ID" value="SVA75536.1"/>
    <property type="molecule type" value="Genomic_DNA"/>
</dbReference>
<gene>
    <name evidence="3" type="ORF">METZ01_LOCUS128390</name>
</gene>
<dbReference type="Gene3D" id="3.40.710.10">
    <property type="entry name" value="DD-peptidase/beta-lactamase superfamily"/>
    <property type="match status" value="1"/>
</dbReference>
<dbReference type="PANTHER" id="PTHR46825:SF9">
    <property type="entry name" value="BETA-LACTAMASE-RELATED DOMAIN-CONTAINING PROTEIN"/>
    <property type="match status" value="1"/>
</dbReference>
<feature type="domain" description="Peptidase S12 Pab87-related C-terminal" evidence="2">
    <location>
        <begin position="394"/>
        <end position="474"/>
    </location>
</feature>